<dbReference type="InterPro" id="IPR058240">
    <property type="entry name" value="rSAM_sf"/>
</dbReference>
<evidence type="ECO:0000259" key="1">
    <source>
        <dbReference type="PROSITE" id="PS51918"/>
    </source>
</evidence>
<dbReference type="SFLD" id="SFLDG01065">
    <property type="entry name" value="anaerobic_coproporphyrinogen-I"/>
    <property type="match status" value="1"/>
</dbReference>
<dbReference type="SFLD" id="SFLDF00310">
    <property type="entry name" value="oxygen-independent_coproporphy"/>
    <property type="match status" value="1"/>
</dbReference>
<dbReference type="GO" id="GO:0051989">
    <property type="term" value="F:coproporphyrinogen dehydrogenase activity"/>
    <property type="evidence" value="ECO:0007669"/>
    <property type="project" value="UniProtKB-EC"/>
</dbReference>
<dbReference type="Pfam" id="PF04055">
    <property type="entry name" value="Radical_SAM"/>
    <property type="match status" value="1"/>
</dbReference>
<dbReference type="InterPro" id="IPR007197">
    <property type="entry name" value="rSAM"/>
</dbReference>
<accession>A0ABW7DQW6</accession>
<dbReference type="CDD" id="cd01335">
    <property type="entry name" value="Radical_SAM"/>
    <property type="match status" value="1"/>
</dbReference>
<dbReference type="RefSeq" id="WP_257536588.1">
    <property type="nucleotide sequence ID" value="NZ_CP011940.1"/>
</dbReference>
<dbReference type="InterPro" id="IPR023995">
    <property type="entry name" value="HemZ"/>
</dbReference>
<dbReference type="InterPro" id="IPR023404">
    <property type="entry name" value="rSAM_horseshoe"/>
</dbReference>
<dbReference type="PROSITE" id="PS51918">
    <property type="entry name" value="RADICAL_SAM"/>
    <property type="match status" value="1"/>
</dbReference>
<protein>
    <submittedName>
        <fullName evidence="2">Coproporphyrinogen dehydrogenase HemZ</fullName>
        <ecNumber evidence="2">1.3.98.3</ecNumber>
    </submittedName>
</protein>
<dbReference type="PANTHER" id="PTHR13932">
    <property type="entry name" value="COPROPORPHYRINIGEN III OXIDASE"/>
    <property type="match status" value="1"/>
</dbReference>
<keyword evidence="3" id="KW-1185">Reference proteome</keyword>
<feature type="domain" description="Radical SAM core" evidence="1">
    <location>
        <begin position="154"/>
        <end position="395"/>
    </location>
</feature>
<dbReference type="InterPro" id="IPR006638">
    <property type="entry name" value="Elp3/MiaA/NifB-like_rSAM"/>
</dbReference>
<dbReference type="Gene3D" id="3.80.30.20">
    <property type="entry name" value="tm_1862 like domain"/>
    <property type="match status" value="1"/>
</dbReference>
<comment type="caution">
    <text evidence="2">The sequence shown here is derived from an EMBL/GenBank/DDBJ whole genome shotgun (WGS) entry which is preliminary data.</text>
</comment>
<dbReference type="Proteomes" id="UP001605989">
    <property type="component" value="Unassembled WGS sequence"/>
</dbReference>
<proteinExistence type="predicted"/>
<dbReference type="EC" id="1.3.98.3" evidence="2"/>
<reference evidence="2 3" key="1">
    <citation type="submission" date="2024-10" db="EMBL/GenBank/DDBJ databases">
        <authorList>
            <person name="Sang B.-I."/>
            <person name="Prabhaharan D."/>
        </authorList>
    </citation>
    <scope>NUCLEOTIDE SEQUENCE [LARGE SCALE GENOMIC DNA]</scope>
    <source>
        <strain evidence="2 3">MH</strain>
    </source>
</reference>
<dbReference type="EMBL" id="JBIEKR010000008">
    <property type="protein sequence ID" value="MFG6273544.1"/>
    <property type="molecule type" value="Genomic_DNA"/>
</dbReference>
<keyword evidence="2" id="KW-0560">Oxidoreductase</keyword>
<evidence type="ECO:0000313" key="2">
    <source>
        <dbReference type="EMBL" id="MFG6273544.1"/>
    </source>
</evidence>
<dbReference type="PANTHER" id="PTHR13932:SF1">
    <property type="entry name" value="OXYGEN-INDEPENDENT COPROPORPHYRINOGEN-III OXIDASE-LIKE PROTEIN HEMZ"/>
    <property type="match status" value="1"/>
</dbReference>
<evidence type="ECO:0000313" key="3">
    <source>
        <dbReference type="Proteomes" id="UP001605989"/>
    </source>
</evidence>
<dbReference type="SFLD" id="SFLDG01082">
    <property type="entry name" value="B12-binding_domain_containing"/>
    <property type="match status" value="1"/>
</dbReference>
<name>A0ABW7DQW6_9FIRM</name>
<gene>
    <name evidence="2" type="primary">hemZ</name>
    <name evidence="2" type="ORF">ACGTZG_10115</name>
</gene>
<dbReference type="SUPFAM" id="SSF102114">
    <property type="entry name" value="Radical SAM enzymes"/>
    <property type="match status" value="1"/>
</dbReference>
<dbReference type="InterPro" id="IPR034505">
    <property type="entry name" value="Coproporphyrinogen-III_oxidase"/>
</dbReference>
<dbReference type="SFLD" id="SFLDS00029">
    <property type="entry name" value="Radical_SAM"/>
    <property type="match status" value="1"/>
</dbReference>
<dbReference type="NCBIfam" id="TIGR03994">
    <property type="entry name" value="rSAM_HemZ"/>
    <property type="match status" value="1"/>
</dbReference>
<dbReference type="SMART" id="SM00729">
    <property type="entry name" value="Elp3"/>
    <property type="match status" value="1"/>
</dbReference>
<sequence>MIPDLQAYHYDGPAEFHAIVGQIMAYLGYAGGHEPLPVGSEIVLKEVEGQYVLEGWFYREGMRWHSQAAFLEKDEPGRVIKNLILHWHQRCYGTAHSRWGTLTGVRPTKLVHHLRDQEDDEKRITDILVSQYHVQPDTAQYLVTMTRLQRPYIERPVHDAALYIGIPYCPSHCLYCSFPSRLAGAEAQPVMERFIRAVVQDIHDIAALCRQYDIHIRSVYIGGGTPTCLPLDGQEAVLRAVAGNFGNIEEWTVEAGRPDTTGKDVLALLRRYGVNRISVNPQTMQQHLLDLLGRRHRVEDVFAMFSRCRSMGFSVINMDFIAGLPEQTLADMQENMEIVCQLHPENVTIHTLALKKRAPLFHHPLRQHIPPAAEVSRMIHYCEEILQQHGYIPYYMYRQKYMAGSFANVGYAQSGTISQYNIQMMEERQTILSAGPGSTTKFLSHDGHSLKKIYMPKDPEAYVQALSKRMRQRRHLCAMIYGGDDR</sequence>
<organism evidence="2 3">
    <name type="scientific">Megasphaera hexanoica</name>
    <dbReference type="NCBI Taxonomy" id="1675036"/>
    <lineage>
        <taxon>Bacteria</taxon>
        <taxon>Bacillati</taxon>
        <taxon>Bacillota</taxon>
        <taxon>Negativicutes</taxon>
        <taxon>Veillonellales</taxon>
        <taxon>Veillonellaceae</taxon>
        <taxon>Megasphaera</taxon>
    </lineage>
</organism>